<dbReference type="EMBL" id="CAJJDN010000008">
    <property type="protein sequence ID" value="CAD8054342.1"/>
    <property type="molecule type" value="Genomic_DNA"/>
</dbReference>
<comment type="caution">
    <text evidence="2">The sequence shown here is derived from an EMBL/GenBank/DDBJ whole genome shotgun (WGS) entry which is preliminary data.</text>
</comment>
<keyword evidence="3" id="KW-1185">Reference proteome</keyword>
<name>A0A8S1MNW0_9CILI</name>
<reference evidence="2" key="1">
    <citation type="submission" date="2021-01" db="EMBL/GenBank/DDBJ databases">
        <authorList>
            <consortium name="Genoscope - CEA"/>
            <person name="William W."/>
        </authorList>
    </citation>
    <scope>NUCLEOTIDE SEQUENCE</scope>
</reference>
<dbReference type="AlphaFoldDB" id="A0A8S1MNW0"/>
<protein>
    <submittedName>
        <fullName evidence="2">Uncharacterized protein</fullName>
    </submittedName>
</protein>
<accession>A0A8S1MNW0</accession>
<sequence>MPHIKLPNFRLGISPSVRSSYKMDNLTPSQKLDLVAARIFGISFGGNLRNGMKAIKKLETGQNRAMQYSVPVWNPAQWFPFMTQWRKLEFNRKLVDGRKMRIMMRGVKIGRQKGGEKISILNIYERKKASME</sequence>
<dbReference type="Proteomes" id="UP000692954">
    <property type="component" value="Unassembled WGS sequence"/>
</dbReference>
<proteinExistence type="predicted"/>
<dbReference type="EMBL" id="CAJJDN010000035">
    <property type="protein sequence ID" value="CAD8076584.1"/>
    <property type="molecule type" value="Genomic_DNA"/>
</dbReference>
<organism evidence="2 3">
    <name type="scientific">Paramecium sonneborni</name>
    <dbReference type="NCBI Taxonomy" id="65129"/>
    <lineage>
        <taxon>Eukaryota</taxon>
        <taxon>Sar</taxon>
        <taxon>Alveolata</taxon>
        <taxon>Ciliophora</taxon>
        <taxon>Intramacronucleata</taxon>
        <taxon>Oligohymenophorea</taxon>
        <taxon>Peniculida</taxon>
        <taxon>Parameciidae</taxon>
        <taxon>Paramecium</taxon>
    </lineage>
</organism>
<evidence type="ECO:0000313" key="1">
    <source>
        <dbReference type="EMBL" id="CAD8054342.1"/>
    </source>
</evidence>
<evidence type="ECO:0000313" key="3">
    <source>
        <dbReference type="Proteomes" id="UP000692954"/>
    </source>
</evidence>
<evidence type="ECO:0000313" key="2">
    <source>
        <dbReference type="EMBL" id="CAD8076584.1"/>
    </source>
</evidence>
<dbReference type="OrthoDB" id="283464at2759"/>
<gene>
    <name evidence="1" type="ORF">PSON_ATCC_30995.1.T0080228</name>
    <name evidence="2" type="ORF">PSON_ATCC_30995.1.T0350048</name>
</gene>